<sequence length="39" mass="4706">MINDKKKALHKLQLLTIWSQFDIRERKTSLSYITIIDIM</sequence>
<accession>A0A0A9C339</accession>
<reference evidence="1" key="1">
    <citation type="submission" date="2014-09" db="EMBL/GenBank/DDBJ databases">
        <authorList>
            <person name="Magalhaes I.L.F."/>
            <person name="Oliveira U."/>
            <person name="Santos F.R."/>
            <person name="Vidigal T.H.D.A."/>
            <person name="Brescovit A.D."/>
            <person name="Santos A.J."/>
        </authorList>
    </citation>
    <scope>NUCLEOTIDE SEQUENCE</scope>
    <source>
        <tissue evidence="1">Shoot tissue taken approximately 20 cm above the soil surface</tissue>
    </source>
</reference>
<name>A0A0A9C339_ARUDO</name>
<evidence type="ECO:0000313" key="1">
    <source>
        <dbReference type="EMBL" id="JAD68883.1"/>
    </source>
</evidence>
<dbReference type="EMBL" id="GBRH01229012">
    <property type="protein sequence ID" value="JAD68883.1"/>
    <property type="molecule type" value="Transcribed_RNA"/>
</dbReference>
<reference evidence="1" key="2">
    <citation type="journal article" date="2015" name="Data Brief">
        <title>Shoot transcriptome of the giant reed, Arundo donax.</title>
        <authorList>
            <person name="Barrero R.A."/>
            <person name="Guerrero F.D."/>
            <person name="Moolhuijzen P."/>
            <person name="Goolsby J.A."/>
            <person name="Tidwell J."/>
            <person name="Bellgard S.E."/>
            <person name="Bellgard M.I."/>
        </authorList>
    </citation>
    <scope>NUCLEOTIDE SEQUENCE</scope>
    <source>
        <tissue evidence="1">Shoot tissue taken approximately 20 cm above the soil surface</tissue>
    </source>
</reference>
<dbReference type="AlphaFoldDB" id="A0A0A9C339"/>
<organism evidence="1">
    <name type="scientific">Arundo donax</name>
    <name type="common">Giant reed</name>
    <name type="synonym">Donax arundinaceus</name>
    <dbReference type="NCBI Taxonomy" id="35708"/>
    <lineage>
        <taxon>Eukaryota</taxon>
        <taxon>Viridiplantae</taxon>
        <taxon>Streptophyta</taxon>
        <taxon>Embryophyta</taxon>
        <taxon>Tracheophyta</taxon>
        <taxon>Spermatophyta</taxon>
        <taxon>Magnoliopsida</taxon>
        <taxon>Liliopsida</taxon>
        <taxon>Poales</taxon>
        <taxon>Poaceae</taxon>
        <taxon>PACMAD clade</taxon>
        <taxon>Arundinoideae</taxon>
        <taxon>Arundineae</taxon>
        <taxon>Arundo</taxon>
    </lineage>
</organism>
<proteinExistence type="predicted"/>
<protein>
    <submittedName>
        <fullName evidence="1">Uncharacterized protein</fullName>
    </submittedName>
</protein>